<protein>
    <recommendedName>
        <fullName evidence="5">DUF4398 domain-containing protein</fullName>
    </recommendedName>
</protein>
<keyword evidence="2" id="KW-0732">Signal</keyword>
<accession>A0A3M9MRU1</accession>
<dbReference type="OrthoDB" id="853847at2"/>
<keyword evidence="1" id="KW-0175">Coiled coil</keyword>
<gene>
    <name evidence="3" type="ORF">EFA69_19505</name>
</gene>
<evidence type="ECO:0000313" key="3">
    <source>
        <dbReference type="EMBL" id="RNI28252.1"/>
    </source>
</evidence>
<dbReference type="AlphaFoldDB" id="A0A3M9MRU1"/>
<feature type="coiled-coil region" evidence="1">
    <location>
        <begin position="38"/>
        <end position="86"/>
    </location>
</feature>
<feature type="signal peptide" evidence="2">
    <location>
        <begin position="1"/>
        <end position="17"/>
    </location>
</feature>
<keyword evidence="4" id="KW-1185">Reference proteome</keyword>
<reference evidence="3 4" key="1">
    <citation type="submission" date="2018-11" db="EMBL/GenBank/DDBJ databases">
        <title>Rufibacter latericius sp. nov., isolated from water in Baiyang Lake.</title>
        <authorList>
            <person name="Yang Y."/>
        </authorList>
    </citation>
    <scope>NUCLEOTIDE SEQUENCE [LARGE SCALE GENOMIC DNA]</scope>
    <source>
        <strain evidence="3 4">MCC P1</strain>
    </source>
</reference>
<evidence type="ECO:0008006" key="5">
    <source>
        <dbReference type="Google" id="ProtNLM"/>
    </source>
</evidence>
<dbReference type="Proteomes" id="UP000271010">
    <property type="component" value="Unassembled WGS sequence"/>
</dbReference>
<name>A0A3M9MRU1_9BACT</name>
<evidence type="ECO:0000313" key="4">
    <source>
        <dbReference type="Proteomes" id="UP000271010"/>
    </source>
</evidence>
<sequence length="92" mass="10200">MNHLSLPKLSTALLAFAFPFMVGCSVFTSSSLSSDPVIADQQRRVEALKAEVTKAEQDVEYAEEKEKAAKSRLKAAQDQLRVMQTEAKRRNG</sequence>
<dbReference type="EMBL" id="RJJE01000017">
    <property type="protein sequence ID" value="RNI28252.1"/>
    <property type="molecule type" value="Genomic_DNA"/>
</dbReference>
<feature type="chain" id="PRO_5018220343" description="DUF4398 domain-containing protein" evidence="2">
    <location>
        <begin position="18"/>
        <end position="92"/>
    </location>
</feature>
<evidence type="ECO:0000256" key="2">
    <source>
        <dbReference type="SAM" id="SignalP"/>
    </source>
</evidence>
<dbReference type="RefSeq" id="WP_123134720.1">
    <property type="nucleotide sequence ID" value="NZ_RJJE01000017.1"/>
</dbReference>
<evidence type="ECO:0000256" key="1">
    <source>
        <dbReference type="SAM" id="Coils"/>
    </source>
</evidence>
<proteinExistence type="predicted"/>
<organism evidence="3 4">
    <name type="scientific">Rufibacter immobilis</name>
    <dbReference type="NCBI Taxonomy" id="1348778"/>
    <lineage>
        <taxon>Bacteria</taxon>
        <taxon>Pseudomonadati</taxon>
        <taxon>Bacteroidota</taxon>
        <taxon>Cytophagia</taxon>
        <taxon>Cytophagales</taxon>
        <taxon>Hymenobacteraceae</taxon>
        <taxon>Rufibacter</taxon>
    </lineage>
</organism>
<comment type="caution">
    <text evidence="3">The sequence shown here is derived from an EMBL/GenBank/DDBJ whole genome shotgun (WGS) entry which is preliminary data.</text>
</comment>